<dbReference type="Pfam" id="PF00423">
    <property type="entry name" value="HN"/>
    <property type="match status" value="1"/>
</dbReference>
<dbReference type="KEGG" id="vg:21011903"/>
<keyword evidence="11 18" id="KW-0261">Viral envelope protein</keyword>
<feature type="disulfide bond" evidence="17">
    <location>
        <begin position="204"/>
        <end position="265"/>
    </location>
</feature>
<protein>
    <submittedName>
        <fullName evidence="20">Attachment protein</fullName>
    </submittedName>
</protein>
<keyword evidence="15" id="KW-0325">Glycoprotein</keyword>
<dbReference type="GO" id="GO:0046718">
    <property type="term" value="P:symbiont entry into host cell"/>
    <property type="evidence" value="ECO:0007669"/>
    <property type="project" value="UniProtKB-KW"/>
</dbReference>
<evidence type="ECO:0000256" key="1">
    <source>
        <dbReference type="ARBA" id="ARBA00004208"/>
    </source>
</evidence>
<name>K7Y0L4_9MONO</name>
<dbReference type="GO" id="GO:0019062">
    <property type="term" value="P:virion attachment to host cell"/>
    <property type="evidence" value="ECO:0007669"/>
    <property type="project" value="UniProtKB-KW"/>
</dbReference>
<evidence type="ECO:0000256" key="8">
    <source>
        <dbReference type="ARBA" id="ARBA00022804"/>
    </source>
</evidence>
<dbReference type="InterPro" id="IPR036278">
    <property type="entry name" value="Sialidase_sf"/>
</dbReference>
<dbReference type="CDD" id="cd15469">
    <property type="entry name" value="HN"/>
    <property type="match status" value="1"/>
</dbReference>
<keyword evidence="5 18" id="KW-0348">Hemagglutinin</keyword>
<evidence type="ECO:0000256" key="2">
    <source>
        <dbReference type="ARBA" id="ARBA00004336"/>
    </source>
</evidence>
<evidence type="ECO:0000256" key="19">
    <source>
        <dbReference type="SAM" id="Phobius"/>
    </source>
</evidence>
<evidence type="ECO:0000256" key="9">
    <source>
        <dbReference type="ARBA" id="ARBA00022844"/>
    </source>
</evidence>
<evidence type="ECO:0000256" key="15">
    <source>
        <dbReference type="ARBA" id="ARBA00023180"/>
    </source>
</evidence>
<keyword evidence="21" id="KW-1185">Reference proteome</keyword>
<dbReference type="GeneID" id="21011903"/>
<dbReference type="Gene3D" id="2.120.10.10">
    <property type="match status" value="1"/>
</dbReference>
<feature type="disulfide bond" evidence="17">
    <location>
        <begin position="477"/>
        <end position="487"/>
    </location>
</feature>
<gene>
    <name evidence="20" type="primary">HN</name>
</gene>
<accession>K7Y0L4</accession>
<comment type="subcellular location">
    <subcellularLocation>
        <location evidence="2">Host cell membrane</location>
        <topology evidence="2">Single-pass type II membrane protein</topology>
    </subcellularLocation>
    <subcellularLocation>
        <location evidence="1">Virion membrane</location>
        <topology evidence="1">Single-pass type II membrane protein</topology>
    </subcellularLocation>
</comment>
<evidence type="ECO:0000256" key="17">
    <source>
        <dbReference type="PIRSR" id="PIRSR001072-2"/>
    </source>
</evidence>
<keyword evidence="8" id="KW-1161">Viral attachment to host cell</keyword>
<dbReference type="GO" id="GO:0046789">
    <property type="term" value="F:host cell surface receptor binding"/>
    <property type="evidence" value="ECO:0007669"/>
    <property type="project" value="InterPro"/>
</dbReference>
<sequence>MATNLSTITNGKFSQNSDEGSLTELPFFEHNRKVATTKRTCRFVFRSVITLCNLTILIVTVVVLFQQAGFIKRTESNQVCETLQNDMHGVVTMSKGVITTLNNLIEITSVNLPFQMKQFGQGIVTQVTQMVRQCNAVCKGPTIGPDIQNIVYPASYESMIKHPVNNSNILLSEIRQPLNFVPNTGKLNGCTRTPSFSVYNGFWCYTHAESDWNCNGSSPYMQVFRVGVVTSDYDYNVIHKTLHTKTSRLANVTYQCSTISTGYECYFLCSTPNVDEITDYKTPGIESLQIYKIDNRGTFAKFPITDQLNKELLTALYPGPGNGVLYQGRLLFPMHGGMQSSELNKVNLNNTVLSQFNDNKGCNATEIKLESEFPGTFTSPYYSNQVMLNYILICEMIENLPGNCDLQIVAPKNMSMGSESQLYSINNKLYLYQRSSSRWPYPLIYEVGTRLTNRQFRLRAINRFLIKSTTRPGSEGCNIYRVCPKVCVTGVYQAPWILHVSKAGSQSIAKVLYAVAWSKDHMSRKGPLFSICDNDTCFLTKSLASEHVHSGYSITRCYLENSERHIICVVIMELDASPWAEMRIQSVIYNITLPS</sequence>
<dbReference type="GO" id="GO:0004308">
    <property type="term" value="F:exo-alpha-sialidase activity"/>
    <property type="evidence" value="ECO:0007669"/>
    <property type="project" value="InterPro"/>
</dbReference>
<evidence type="ECO:0000256" key="5">
    <source>
        <dbReference type="ARBA" id="ARBA00022546"/>
    </source>
</evidence>
<organism evidence="20 21">
    <name type="scientific">Achimota virus 1</name>
    <dbReference type="NCBI Taxonomy" id="1261100"/>
    <lineage>
        <taxon>Viruses</taxon>
        <taxon>Riboviria</taxon>
        <taxon>Orthornavirae</taxon>
        <taxon>Negarnaviricota</taxon>
        <taxon>Haploviricotina</taxon>
        <taxon>Monjiviricetes</taxon>
        <taxon>Mononegavirales</taxon>
        <taxon>Paramyxoviridae</taxon>
        <taxon>Rubulavirinae</taxon>
        <taxon>Pararubulavirus</taxon>
        <taxon>Pararubulavirus achimotaense</taxon>
    </lineage>
</organism>
<dbReference type="InterPro" id="IPR016285">
    <property type="entry name" value="Hemagglutn-neuramid"/>
</dbReference>
<dbReference type="PIRSF" id="PIRSF001072">
    <property type="entry name" value="Hemagglut-neuramid_paramyxoV"/>
    <property type="match status" value="1"/>
</dbReference>
<dbReference type="RefSeq" id="YP_009094457.1">
    <property type="nucleotide sequence ID" value="NC_025403.1"/>
</dbReference>
<keyword evidence="4" id="KW-1032">Host cell membrane</keyword>
<keyword evidence="6" id="KW-0945">Host-virus interaction</keyword>
<evidence type="ECO:0000256" key="13">
    <source>
        <dbReference type="ARBA" id="ARBA00022989"/>
    </source>
</evidence>
<dbReference type="Proteomes" id="UP000119395">
    <property type="component" value="Segment"/>
</dbReference>
<feature type="transmembrane region" description="Helical" evidence="19">
    <location>
        <begin position="43"/>
        <end position="65"/>
    </location>
</feature>
<evidence type="ECO:0000256" key="14">
    <source>
        <dbReference type="ARBA" id="ARBA00023136"/>
    </source>
</evidence>
<evidence type="ECO:0000256" key="12">
    <source>
        <dbReference type="ARBA" id="ARBA00022968"/>
    </source>
</evidence>
<dbReference type="GO" id="GO:0020002">
    <property type="term" value="C:host cell plasma membrane"/>
    <property type="evidence" value="ECO:0007669"/>
    <property type="project" value="UniProtKB-SubCell"/>
</dbReference>
<keyword evidence="16" id="KW-1160">Virus entry into host cell</keyword>
<keyword evidence="13 19" id="KW-1133">Transmembrane helix</keyword>
<keyword evidence="12" id="KW-0735">Signal-anchor</keyword>
<reference evidence="20 21" key="1">
    <citation type="journal article" date="2013" name="J. Virol.">
        <title>Novel, Potentially Zoonotic Paramyxoviruses from the African Straw-Colored Fruit Bat Eidolon helvum.</title>
        <authorList>
            <person name="Baker K.S."/>
            <person name="Todd S."/>
            <person name="Marsh G.A."/>
            <person name="Crameri G."/>
            <person name="Barr J."/>
            <person name="Kamins A.O."/>
            <person name="Peel A.J."/>
            <person name="Yu M."/>
            <person name="Hayman D.T."/>
            <person name="Nadjm B."/>
            <person name="Mtove G."/>
            <person name="Amos B."/>
            <person name="Reyburn H."/>
            <person name="Nyarko E."/>
            <person name="Suu-Ire R."/>
            <person name="Murcia P.R."/>
            <person name="Cunningham A.A."/>
            <person name="Wood J.L."/>
            <person name="Wang L.F."/>
        </authorList>
    </citation>
    <scope>NUCLEOTIDE SEQUENCE [LARGE SCALE GENOMIC DNA]</scope>
</reference>
<dbReference type="GO" id="GO:0019031">
    <property type="term" value="C:viral envelope"/>
    <property type="evidence" value="ECO:0007669"/>
    <property type="project" value="UniProtKB-KW"/>
</dbReference>
<evidence type="ECO:0000256" key="4">
    <source>
        <dbReference type="ARBA" id="ARBA00022511"/>
    </source>
</evidence>
<dbReference type="EMBL" id="JX051319">
    <property type="protein sequence ID" value="AFX75109.1"/>
    <property type="molecule type" value="Viral_cRNA"/>
</dbReference>
<dbReference type="SUPFAM" id="SSF50939">
    <property type="entry name" value="Sialidases"/>
    <property type="match status" value="1"/>
</dbReference>
<evidence type="ECO:0000256" key="18">
    <source>
        <dbReference type="RuleBase" id="RU004216"/>
    </source>
</evidence>
<keyword evidence="14 19" id="KW-0472">Membrane</keyword>
<proteinExistence type="inferred from homology"/>
<evidence type="ECO:0000313" key="20">
    <source>
        <dbReference type="EMBL" id="AFX75109.1"/>
    </source>
</evidence>
<comment type="similarity">
    <text evidence="3 18">Belongs to the paramyxoviruses hemagglutinin-neuraminidase family.</text>
</comment>
<evidence type="ECO:0000256" key="3">
    <source>
        <dbReference type="ARBA" id="ARBA00007701"/>
    </source>
</evidence>
<dbReference type="InterPro" id="IPR000665">
    <property type="entry name" value="Hemagglutn/HN"/>
</dbReference>
<evidence type="ECO:0000313" key="21">
    <source>
        <dbReference type="Proteomes" id="UP000119395"/>
    </source>
</evidence>
<evidence type="ECO:0000256" key="10">
    <source>
        <dbReference type="ARBA" id="ARBA00022870"/>
    </source>
</evidence>
<keyword evidence="9" id="KW-0946">Virion</keyword>
<feature type="disulfide bond" evidence="17">
    <location>
        <begin position="190"/>
        <end position="214"/>
    </location>
</feature>
<dbReference type="OrthoDB" id="12739at10239"/>
<keyword evidence="10" id="KW-1043">Host membrane</keyword>
<dbReference type="GO" id="GO:0055036">
    <property type="term" value="C:virion membrane"/>
    <property type="evidence" value="ECO:0007669"/>
    <property type="project" value="UniProtKB-SubCell"/>
</dbReference>
<evidence type="ECO:0000256" key="16">
    <source>
        <dbReference type="ARBA" id="ARBA00023296"/>
    </source>
</evidence>
<evidence type="ECO:0000256" key="7">
    <source>
        <dbReference type="ARBA" id="ARBA00022692"/>
    </source>
</evidence>
<feature type="disulfide bond" evidence="17">
    <location>
        <begin position="557"/>
        <end position="568"/>
    </location>
</feature>
<evidence type="ECO:0000256" key="6">
    <source>
        <dbReference type="ARBA" id="ARBA00022581"/>
    </source>
</evidence>
<evidence type="ECO:0000256" key="11">
    <source>
        <dbReference type="ARBA" id="ARBA00022879"/>
    </source>
</evidence>
<feature type="disulfide bond" evidence="17">
    <location>
        <begin position="394"/>
        <end position="404"/>
    </location>
</feature>
<feature type="disulfide bond" evidence="17">
    <location>
        <begin position="256"/>
        <end position="269"/>
    </location>
</feature>
<keyword evidence="7 19" id="KW-0812">Transmembrane</keyword>
<keyword evidence="17" id="KW-1015">Disulfide bond</keyword>